<dbReference type="NCBIfam" id="NF037995">
    <property type="entry name" value="TRAP_S1"/>
    <property type="match status" value="1"/>
</dbReference>
<dbReference type="PANTHER" id="PTHR33376">
    <property type="match status" value="1"/>
</dbReference>
<dbReference type="InterPro" id="IPR018389">
    <property type="entry name" value="DctP_fam"/>
</dbReference>
<dbReference type="Pfam" id="PF03480">
    <property type="entry name" value="DctP"/>
    <property type="match status" value="1"/>
</dbReference>
<dbReference type="CDD" id="cd13603">
    <property type="entry name" value="PBP2_TRAP_Siap_TeaA_like"/>
    <property type="match status" value="1"/>
</dbReference>
<dbReference type="PANTHER" id="PTHR33376:SF4">
    <property type="entry name" value="SIALIC ACID-BINDING PERIPLASMIC PROTEIN SIAP"/>
    <property type="match status" value="1"/>
</dbReference>
<reference evidence="5" key="2">
    <citation type="submission" date="2023-01" db="EMBL/GenBank/DDBJ databases">
        <title>Human gut microbiome strain richness.</title>
        <authorList>
            <person name="Chen-Liaw A."/>
        </authorList>
    </citation>
    <scope>NUCLEOTIDE SEQUENCE</scope>
    <source>
        <strain evidence="5">B1_m1001713B170214d0_201011</strain>
    </source>
</reference>
<evidence type="ECO:0000256" key="2">
    <source>
        <dbReference type="SAM" id="MobiDB-lite"/>
    </source>
</evidence>
<protein>
    <submittedName>
        <fullName evidence="5">TRAP transporter substrate-binding protein</fullName>
    </submittedName>
</protein>
<dbReference type="Gene3D" id="3.40.190.170">
    <property type="entry name" value="Bacterial extracellular solute-binding protein, family 7"/>
    <property type="match status" value="1"/>
</dbReference>
<evidence type="ECO:0000313" key="6">
    <source>
        <dbReference type="Proteomes" id="UP001300871"/>
    </source>
</evidence>
<feature type="signal peptide" evidence="3">
    <location>
        <begin position="1"/>
        <end position="19"/>
    </location>
</feature>
<proteinExistence type="predicted"/>
<dbReference type="GeneID" id="57967446"/>
<gene>
    <name evidence="4" type="ORF">K5I21_02570</name>
    <name evidence="5" type="ORF">PM006_10705</name>
</gene>
<name>A0AAW6B1I0_CLOSY</name>
<evidence type="ECO:0000313" key="5">
    <source>
        <dbReference type="EMBL" id="MDB2000669.1"/>
    </source>
</evidence>
<accession>A0AAW6B1I0</accession>
<dbReference type="Proteomes" id="UP001300871">
    <property type="component" value="Unassembled WGS sequence"/>
</dbReference>
<evidence type="ECO:0000256" key="3">
    <source>
        <dbReference type="SAM" id="SignalP"/>
    </source>
</evidence>
<organism evidence="5 6">
    <name type="scientific">Clostridium symbiosum</name>
    <name type="common">Bacteroides symbiosus</name>
    <dbReference type="NCBI Taxonomy" id="1512"/>
    <lineage>
        <taxon>Bacteria</taxon>
        <taxon>Bacillati</taxon>
        <taxon>Bacillota</taxon>
        <taxon>Clostridia</taxon>
        <taxon>Lachnospirales</taxon>
        <taxon>Lachnospiraceae</taxon>
        <taxon>Otoolea</taxon>
    </lineage>
</organism>
<keyword evidence="1 3" id="KW-0732">Signal</keyword>
<dbReference type="EMBL" id="JAQLGM010000023">
    <property type="protein sequence ID" value="MDB2000669.1"/>
    <property type="molecule type" value="Genomic_DNA"/>
</dbReference>
<dbReference type="PROSITE" id="PS51257">
    <property type="entry name" value="PROKAR_LIPOPROTEIN"/>
    <property type="match status" value="1"/>
</dbReference>
<feature type="region of interest" description="Disordered" evidence="2">
    <location>
        <begin position="27"/>
        <end position="53"/>
    </location>
</feature>
<dbReference type="EMBL" id="JAINVB010000001">
    <property type="protein sequence ID" value="MCK0084779.1"/>
    <property type="molecule type" value="Genomic_DNA"/>
</dbReference>
<dbReference type="GO" id="GO:0055085">
    <property type="term" value="P:transmembrane transport"/>
    <property type="evidence" value="ECO:0007669"/>
    <property type="project" value="InterPro"/>
</dbReference>
<sequence length="369" mass="40148">MKRFVALTVAGALTLASLAGCQKASTAEKQPAGGETTESQAENGGNEKKSTDAKLLKTSMPTAWDETHGYTQALIAMNAYLDEASGGRLQLDIYAGGQLGDEVSVFESMQMGTIDCAVFNAASLSNFTHVLEAFDLPYMWVDDTGVVNTKLQNTVVSSDFAKGYLDKVYAETSVKPVGFLYNASRDFFLKKELKSLADAPSIKLRSMTAQMHLDMYTAMGFVATPLGYSEVYNAMQTGVVDGFEDTACSTITSGTYETAKYVVKSGHATASPLFVCSGITWDGLSQEEKDWLTEAVEKGRQACYDTFETAQENAYKTFEEKGLQVSVIDHDAAVAACRPVIDKYCENEDSKAIYDYVMKVREELGIPNN</sequence>
<comment type="caution">
    <text evidence="5">The sequence shown here is derived from an EMBL/GenBank/DDBJ whole genome shotgun (WGS) entry which is preliminary data.</text>
</comment>
<feature type="chain" id="PRO_5044477670" evidence="3">
    <location>
        <begin position="20"/>
        <end position="369"/>
    </location>
</feature>
<evidence type="ECO:0000313" key="4">
    <source>
        <dbReference type="EMBL" id="MCK0084779.1"/>
    </source>
</evidence>
<reference evidence="4" key="1">
    <citation type="journal article" date="2022" name="Cell Host Microbe">
        <title>Colonization of the live biotherapeutic product VE303 and modulation of the microbiota and metabolites in healthy volunteers.</title>
        <authorList>
            <person name="Dsouza M."/>
            <person name="Menon R."/>
            <person name="Crossette E."/>
            <person name="Bhattarai S.K."/>
            <person name="Schneider J."/>
            <person name="Kim Y.G."/>
            <person name="Reddy S."/>
            <person name="Caballero S."/>
            <person name="Felix C."/>
            <person name="Cornacchione L."/>
            <person name="Hendrickson J."/>
            <person name="Watson A.R."/>
            <person name="Minot S.S."/>
            <person name="Greenfield N."/>
            <person name="Schopf L."/>
            <person name="Szabady R."/>
            <person name="Patarroyo J."/>
            <person name="Smith W."/>
            <person name="Harrison P."/>
            <person name="Kuijper E.J."/>
            <person name="Kelly C.P."/>
            <person name="Olle B."/>
            <person name="Bobilev D."/>
            <person name="Silber J.L."/>
            <person name="Bucci V."/>
            <person name="Roberts B."/>
            <person name="Faith J."/>
            <person name="Norman J.M."/>
        </authorList>
    </citation>
    <scope>NUCLEOTIDE SEQUENCE</scope>
    <source>
        <strain evidence="4">VE303-04</strain>
    </source>
</reference>
<evidence type="ECO:0000256" key="1">
    <source>
        <dbReference type="ARBA" id="ARBA00022729"/>
    </source>
</evidence>
<dbReference type="AlphaFoldDB" id="A0AAW6B1I0"/>
<dbReference type="Proteomes" id="UP001203136">
    <property type="component" value="Unassembled WGS sequence"/>
</dbReference>
<dbReference type="RefSeq" id="WP_003501542.1">
    <property type="nucleotide sequence ID" value="NZ_CABHNX010000265.1"/>
</dbReference>
<dbReference type="InterPro" id="IPR038404">
    <property type="entry name" value="TRAP_DctP_sf"/>
</dbReference>